<dbReference type="EMBL" id="CP002039">
    <property type="protein sequence ID" value="ADJ63116.1"/>
    <property type="molecule type" value="Genomic_DNA"/>
</dbReference>
<keyword evidence="3" id="KW-1185">Reference proteome</keyword>
<reference evidence="2 3" key="1">
    <citation type="submission" date="2010-04" db="EMBL/GenBank/DDBJ databases">
        <title>The genome of Herbaspirillum seropedicae SmR1, an endophytic, nitrogen-fixing, plant-growth promoting beta-Proteobacteria.</title>
        <authorList>
            <person name="Pedrosa F.O."/>
            <person name="Monteiro R.A."/>
            <person name="Wassem R."/>
            <person name="Cruz L.M."/>
            <person name="Ayub R.A."/>
            <person name="Colauto N.B."/>
            <person name="Fernandez M.A."/>
            <person name="Fungaro M.H.P."/>
            <person name="Grisard E.C."/>
            <person name="Hungria M."/>
            <person name="Madeira H.M.F."/>
            <person name="Nodari R.O."/>
            <person name="Osaku C.A."/>
            <person name="Petzl-Erler M.L."/>
            <person name="Terenzi H."/>
            <person name="Vieira L.G.E."/>
            <person name="Almeida M.I.M."/>
            <person name="Alves L.R."/>
            <person name="Arantes O.M.N."/>
            <person name="Balsanelli E."/>
            <person name="Barcellos F.G."/>
            <person name="Baura V.A."/>
            <person name="Binde D.R."/>
            <person name="Campo R.J."/>
            <person name="Chubatsu L.S."/>
            <person name="Chueire L.M.O."/>
            <person name="Ciferri R.R."/>
            <person name="Correa L.C."/>
            <person name="da Conceicao Silva J.L."/>
            <person name="Dabul A.N.G."/>
            <person name="Dambros B.P."/>
            <person name="Faoro H."/>
            <person name="Favetti A."/>
            <person name="Friedermann G."/>
            <person name="Furlaneto M.C."/>
            <person name="Gasques L.S."/>
            <person name="Gimenes C.C.T."/>
            <person name="Gioppo N.M.R."/>
            <person name="Glienke-Blanco C."/>
            <person name="Godoy L.P."/>
            <person name="Guerra M.P."/>
            <person name="Karp S."/>
            <person name="Kava-Cordeiro V."/>
            <person name="Margarido V.P."/>
            <person name="Mathioni S.M."/>
            <person name="Menck-Soares M.A."/>
            <person name="Murace N.K."/>
            <person name="Nicolas M.F."/>
            <person name="Oliveira C.E.C."/>
            <person name="Pagnan N.A.B."/>
            <person name="Pamphile J.A."/>
            <person name="Patussi E.V."/>
            <person name="Pereira L.F.P."/>
            <person name="Pereira-Ferrari L."/>
            <person name="Pinto F.G.S."/>
            <person name="Precoma C."/>
            <person name="Prioli A.J."/>
            <person name="Prioli S.M.A.P."/>
            <person name="Raittz R.T."/>
            <person name="Ramos H.J.O."/>
            <person name="Ribeiro E.M.S.F."/>
            <person name="Rigo L.U."/>
            <person name="Rocha C.L.M.S.C."/>
            <person name="Rocha S.N."/>
            <person name="Santos K."/>
            <person name="Satori D."/>
            <person name="Silva A.G."/>
            <person name="Simao R.C.G."/>
            <person name="Soares M.A.M."/>
            <person name="Souza E.M."/>
            <person name="Steffens M.B.R."/>
            <person name="Steindel M."/>
            <person name="Tadra-Sfeir M.Z."/>
            <person name="Takahashi E.K."/>
            <person name="Torres R.A."/>
            <person name="Valle J.S."/>
            <person name="Vernal J.I."/>
            <person name="Vilas-Boas L.A."/>
            <person name="Watanabe M.A.E."/>
            <person name="Weiss V.A."/>
            <person name="Yates M.A."/>
            <person name="Souza E.M."/>
        </authorList>
    </citation>
    <scope>NUCLEOTIDE SEQUENCE [LARGE SCALE GENOMIC DNA]</scope>
    <source>
        <strain evidence="2 3">SmR1</strain>
    </source>
</reference>
<evidence type="ECO:0000313" key="2">
    <source>
        <dbReference type="EMBL" id="ADJ63116.1"/>
    </source>
</evidence>
<dbReference type="AlphaFoldDB" id="D8IQ70"/>
<sequence>MPPAGRSILPPIMLRAKLFLLCLLALAIPVQGFAAALQACAPAVQSSARHHAPSAPAAPAAHSAGMQHEHHAPQGHHGAAAQTVADQSAETAHQPDPPHHTQASCSFCAACTVGGLLPLALSAPPAPDLPSREFIALPASGFVGYLPENPDRPPALA</sequence>
<dbReference type="Proteomes" id="UP000000329">
    <property type="component" value="Chromosome"/>
</dbReference>
<feature type="region of interest" description="Disordered" evidence="1">
    <location>
        <begin position="51"/>
        <end position="99"/>
    </location>
</feature>
<name>D8IQ70_HERSS</name>
<accession>D8IQ70</accession>
<gene>
    <name evidence="2" type="ordered locus">Hsero_1603</name>
</gene>
<dbReference type="STRING" id="757424.Hsero_1603"/>
<protein>
    <recommendedName>
        <fullName evidence="4">DUF2946 domain-containing protein</fullName>
    </recommendedName>
</protein>
<dbReference type="HOGENOM" id="CLU_1841687_0_0_4"/>
<evidence type="ECO:0000256" key="1">
    <source>
        <dbReference type="SAM" id="MobiDB-lite"/>
    </source>
</evidence>
<feature type="compositionally biased region" description="Low complexity" evidence="1">
    <location>
        <begin position="51"/>
        <end position="64"/>
    </location>
</feature>
<dbReference type="KEGG" id="hse:Hsero_1603"/>
<evidence type="ECO:0008006" key="4">
    <source>
        <dbReference type="Google" id="ProtNLM"/>
    </source>
</evidence>
<evidence type="ECO:0000313" key="3">
    <source>
        <dbReference type="Proteomes" id="UP000000329"/>
    </source>
</evidence>
<proteinExistence type="predicted"/>
<organism evidence="2 3">
    <name type="scientific">Herbaspirillum seropedicae (strain SmR1)</name>
    <dbReference type="NCBI Taxonomy" id="757424"/>
    <lineage>
        <taxon>Bacteria</taxon>
        <taxon>Pseudomonadati</taxon>
        <taxon>Pseudomonadota</taxon>
        <taxon>Betaproteobacteria</taxon>
        <taxon>Burkholderiales</taxon>
        <taxon>Oxalobacteraceae</taxon>
        <taxon>Herbaspirillum</taxon>
    </lineage>
</organism>